<evidence type="ECO:0000313" key="2">
    <source>
        <dbReference type="Proteomes" id="UP000324222"/>
    </source>
</evidence>
<dbReference type="Proteomes" id="UP000324222">
    <property type="component" value="Unassembled WGS sequence"/>
</dbReference>
<evidence type="ECO:0000313" key="1">
    <source>
        <dbReference type="EMBL" id="MPC66083.1"/>
    </source>
</evidence>
<name>A0A5B7H7H2_PORTR</name>
<protein>
    <submittedName>
        <fullName evidence="1">Uncharacterized protein</fullName>
    </submittedName>
</protein>
<gene>
    <name evidence="1" type="ORF">E2C01_060227</name>
</gene>
<keyword evidence="2" id="KW-1185">Reference proteome</keyword>
<proteinExistence type="predicted"/>
<dbReference type="EMBL" id="VSRR010024253">
    <property type="protein sequence ID" value="MPC66083.1"/>
    <property type="molecule type" value="Genomic_DNA"/>
</dbReference>
<reference evidence="1 2" key="1">
    <citation type="submission" date="2019-05" db="EMBL/GenBank/DDBJ databases">
        <title>Another draft genome of Portunus trituberculatus and its Hox gene families provides insights of decapod evolution.</title>
        <authorList>
            <person name="Jeong J.-H."/>
            <person name="Song I."/>
            <person name="Kim S."/>
            <person name="Choi T."/>
            <person name="Kim D."/>
            <person name="Ryu S."/>
            <person name="Kim W."/>
        </authorList>
    </citation>
    <scope>NUCLEOTIDE SEQUENCE [LARGE SCALE GENOMIC DNA]</scope>
    <source>
        <tissue evidence="1">Muscle</tissue>
    </source>
</reference>
<organism evidence="1 2">
    <name type="scientific">Portunus trituberculatus</name>
    <name type="common">Swimming crab</name>
    <name type="synonym">Neptunus trituberculatus</name>
    <dbReference type="NCBI Taxonomy" id="210409"/>
    <lineage>
        <taxon>Eukaryota</taxon>
        <taxon>Metazoa</taxon>
        <taxon>Ecdysozoa</taxon>
        <taxon>Arthropoda</taxon>
        <taxon>Crustacea</taxon>
        <taxon>Multicrustacea</taxon>
        <taxon>Malacostraca</taxon>
        <taxon>Eumalacostraca</taxon>
        <taxon>Eucarida</taxon>
        <taxon>Decapoda</taxon>
        <taxon>Pleocyemata</taxon>
        <taxon>Brachyura</taxon>
        <taxon>Eubrachyura</taxon>
        <taxon>Portunoidea</taxon>
        <taxon>Portunidae</taxon>
        <taxon>Portuninae</taxon>
        <taxon>Portunus</taxon>
    </lineage>
</organism>
<sequence>MAAVTTEGHSGDEAPCGGDSDILVWLDWKRQPPSPPPHLNGVVLLQAARLGYHGLHRVLLLVLVLVSYHSRPPVNRFRENRKQTAITRMAKMID</sequence>
<comment type="caution">
    <text evidence="1">The sequence shown here is derived from an EMBL/GenBank/DDBJ whole genome shotgun (WGS) entry which is preliminary data.</text>
</comment>
<dbReference type="AlphaFoldDB" id="A0A5B7H7H2"/>
<accession>A0A5B7H7H2</accession>